<comment type="similarity">
    <text evidence="2">Belongs to the 2H phosphoesterase superfamily. ThpR family.</text>
</comment>
<accession>C7MD80</accession>
<feature type="domain" description="Phosphoesterase HXTX" evidence="4">
    <location>
        <begin position="11"/>
        <end position="87"/>
    </location>
</feature>
<comment type="catalytic activity">
    <reaction evidence="2">
        <text>a 3'-end 2',3'-cyclophospho-ribonucleotide-RNA + H2O = a 3'-end 2'-phospho-ribonucleotide-RNA + H(+)</text>
        <dbReference type="Rhea" id="RHEA:11828"/>
        <dbReference type="Rhea" id="RHEA-COMP:10464"/>
        <dbReference type="Rhea" id="RHEA-COMP:17353"/>
        <dbReference type="ChEBI" id="CHEBI:15377"/>
        <dbReference type="ChEBI" id="CHEBI:15378"/>
        <dbReference type="ChEBI" id="CHEBI:83064"/>
        <dbReference type="ChEBI" id="CHEBI:173113"/>
        <dbReference type="EC" id="3.1.4.58"/>
    </reaction>
</comment>
<dbReference type="GO" id="GO:0004113">
    <property type="term" value="F:2',3'-cyclic-nucleotide 3'-phosphodiesterase activity"/>
    <property type="evidence" value="ECO:0007669"/>
    <property type="project" value="InterPro"/>
</dbReference>
<evidence type="ECO:0000256" key="3">
    <source>
        <dbReference type="SAM" id="MobiDB-lite"/>
    </source>
</evidence>
<organism evidence="5 6">
    <name type="scientific">Brachybacterium faecium (strain ATCC 43885 / DSM 4810 / JCM 11609 / LMG 19847 / NBRC 14762 / NCIMB 9860 / 6-10)</name>
    <dbReference type="NCBI Taxonomy" id="446465"/>
    <lineage>
        <taxon>Bacteria</taxon>
        <taxon>Bacillati</taxon>
        <taxon>Actinomycetota</taxon>
        <taxon>Actinomycetes</taxon>
        <taxon>Micrococcales</taxon>
        <taxon>Dermabacteraceae</taxon>
        <taxon>Brachybacterium</taxon>
    </lineage>
</organism>
<dbReference type="Pfam" id="PF02834">
    <property type="entry name" value="LigT_PEase"/>
    <property type="match status" value="1"/>
</dbReference>
<dbReference type="STRING" id="446465.Bfae_17160"/>
<dbReference type="GO" id="GO:0008664">
    <property type="term" value="F:RNA 2',3'-cyclic 3'-phosphodiesterase activity"/>
    <property type="evidence" value="ECO:0007669"/>
    <property type="project" value="UniProtKB-EC"/>
</dbReference>
<keyword evidence="5" id="KW-0436">Ligase</keyword>
<dbReference type="InterPro" id="IPR004175">
    <property type="entry name" value="RNA_CPDase"/>
</dbReference>
<feature type="short sequence motif" description="HXTX 1" evidence="2">
    <location>
        <begin position="41"/>
        <end position="44"/>
    </location>
</feature>
<dbReference type="eggNOG" id="COG1514">
    <property type="taxonomic scope" value="Bacteria"/>
</dbReference>
<evidence type="ECO:0000256" key="2">
    <source>
        <dbReference type="HAMAP-Rule" id="MF_01940"/>
    </source>
</evidence>
<dbReference type="HOGENOM" id="CLU_081251_1_0_11"/>
<evidence type="ECO:0000259" key="4">
    <source>
        <dbReference type="Pfam" id="PF02834"/>
    </source>
</evidence>
<dbReference type="Gene3D" id="3.90.1140.10">
    <property type="entry name" value="Cyclic phosphodiesterase"/>
    <property type="match status" value="1"/>
</dbReference>
<dbReference type="PATRIC" id="fig|446465.5.peg.1702"/>
<keyword evidence="6" id="KW-1185">Reference proteome</keyword>
<feature type="active site" description="Proton acceptor" evidence="2">
    <location>
        <position position="118"/>
    </location>
</feature>
<name>C7MD80_BRAFD</name>
<feature type="short sequence motif" description="HXTX 2" evidence="2">
    <location>
        <begin position="118"/>
        <end position="121"/>
    </location>
</feature>
<gene>
    <name evidence="5" type="ordered locus">Bfae_17160</name>
</gene>
<dbReference type="Proteomes" id="UP000001919">
    <property type="component" value="Chromosome"/>
</dbReference>
<dbReference type="PANTHER" id="PTHR35561:SF1">
    <property type="entry name" value="RNA 2',3'-CYCLIC PHOSPHODIESTERASE"/>
    <property type="match status" value="1"/>
</dbReference>
<feature type="active site" description="Proton donor" evidence="2">
    <location>
        <position position="41"/>
    </location>
</feature>
<dbReference type="InterPro" id="IPR014051">
    <property type="entry name" value="Phosphoesterase_HXTX"/>
</dbReference>
<comment type="function">
    <text evidence="2">Hydrolyzes RNA 2',3'-cyclic phosphodiester to an RNA 2'-phosphomonoester.</text>
</comment>
<sequence length="196" mass="20880">MRVFVALRPAPSALAHLDAALEDVRAGAGLALRWTDPAQWHLTLSFRPDLPAGALEDALHDLAAIAARHRPPTLQLSGAGVFDARTLWIGVGGETAPLAALMGEPLLEGEGRERRRAHLTVARVSARAPRAPRRRRRGDPPPPDPTRLLLADAVRALSVYRGPSWEATELELVSSALGEGRSGGPLHEVLATVPLG</sequence>
<protein>
    <recommendedName>
        <fullName evidence="2">RNA 2',3'-cyclic phosphodiesterase</fullName>
        <shortName evidence="2">RNA 2',3'-CPDase</shortName>
        <ecNumber evidence="2">3.1.4.58</ecNumber>
    </recommendedName>
</protein>
<dbReference type="PANTHER" id="PTHR35561">
    <property type="entry name" value="RNA 2',3'-CYCLIC PHOSPHODIESTERASE"/>
    <property type="match status" value="1"/>
</dbReference>
<proteinExistence type="inferred from homology"/>
<evidence type="ECO:0000313" key="5">
    <source>
        <dbReference type="EMBL" id="ACU85537.1"/>
    </source>
</evidence>
<evidence type="ECO:0000313" key="6">
    <source>
        <dbReference type="Proteomes" id="UP000001919"/>
    </source>
</evidence>
<evidence type="ECO:0000256" key="1">
    <source>
        <dbReference type="ARBA" id="ARBA00022801"/>
    </source>
</evidence>
<dbReference type="KEGG" id="bfa:Bfae_17160"/>
<dbReference type="AlphaFoldDB" id="C7MD80"/>
<reference evidence="5 6" key="1">
    <citation type="journal article" date="2009" name="Stand. Genomic Sci.">
        <title>Complete genome sequence of Brachybacterium faecium type strain (Schefferle 6-10).</title>
        <authorList>
            <person name="Lapidus A."/>
            <person name="Pukall R."/>
            <person name="Labuttii K."/>
            <person name="Copeland A."/>
            <person name="Del Rio T.G."/>
            <person name="Nolan M."/>
            <person name="Chen F."/>
            <person name="Lucas S."/>
            <person name="Tice H."/>
            <person name="Cheng J.F."/>
            <person name="Bruce D."/>
            <person name="Goodwin L."/>
            <person name="Pitluck S."/>
            <person name="Rohde M."/>
            <person name="Goker M."/>
            <person name="Pati A."/>
            <person name="Ivanova N."/>
            <person name="Mavrommatis K."/>
            <person name="Chen A."/>
            <person name="Palaniappan K."/>
            <person name="D'haeseleer P."/>
            <person name="Chain P."/>
            <person name="Bristow J."/>
            <person name="Eisen J.A."/>
            <person name="Markowitz V."/>
            <person name="Hugenholtz P."/>
            <person name="Kyrpides N.C."/>
            <person name="Klenk H.P."/>
        </authorList>
    </citation>
    <scope>NUCLEOTIDE SEQUENCE [LARGE SCALE GENOMIC DNA]</scope>
    <source>
        <strain evidence="6">ATCC 43885 / DSM 4810 / JCM 11609 / LMG 19847 / NBRC 14762 / NCIMB 9860 / 6-10</strain>
    </source>
</reference>
<dbReference type="HAMAP" id="MF_01940">
    <property type="entry name" value="RNA_CPDase"/>
    <property type="match status" value="1"/>
</dbReference>
<feature type="region of interest" description="Disordered" evidence="3">
    <location>
        <begin position="124"/>
        <end position="147"/>
    </location>
</feature>
<dbReference type="GO" id="GO:0016874">
    <property type="term" value="F:ligase activity"/>
    <property type="evidence" value="ECO:0007669"/>
    <property type="project" value="UniProtKB-KW"/>
</dbReference>
<dbReference type="EC" id="3.1.4.58" evidence="2"/>
<dbReference type="EMBL" id="CP001643">
    <property type="protein sequence ID" value="ACU85537.1"/>
    <property type="molecule type" value="Genomic_DNA"/>
</dbReference>
<keyword evidence="1 2" id="KW-0378">Hydrolase</keyword>
<dbReference type="OrthoDB" id="9787070at2"/>
<dbReference type="InterPro" id="IPR009097">
    <property type="entry name" value="Cyclic_Pdiesterase"/>
</dbReference>
<dbReference type="SUPFAM" id="SSF55144">
    <property type="entry name" value="LigT-like"/>
    <property type="match status" value="1"/>
</dbReference>